<accession>A0A927F1K8</accession>
<dbReference type="RefSeq" id="WP_191210805.1">
    <property type="nucleotide sequence ID" value="NZ_BAABKL010000012.1"/>
</dbReference>
<sequence>MRKHIAALLALGLVGAVLAVGYLWAGPSTSARERPEAGDDRPAYLPGEARDAAEEEPEEAEPAERDPARVLYIGDSLAMETQDELGRRVGELDRTTYLSAPYSGTTLCDYLEGRDVESLVPANDKAAALVRSFRPTVVVLQFWGNSWGYTPCMDRIGSGTPEYYARYTADAERITEQIRGAAEENGTAAPRLVWVLQGPDAMAPDRVRRVNAVYEELAPRTDALLSDAGAAVSRPGARYTWTRTLPCTQEERDTPGYCEDGRTPLHREDDLLHFCLAPTTSDPKPCPRPSPGIDRYTAAITATVREHLGG</sequence>
<dbReference type="EMBL" id="JACXYU010000010">
    <property type="protein sequence ID" value="MBD3933503.1"/>
    <property type="molecule type" value="Genomic_DNA"/>
</dbReference>
<feature type="region of interest" description="Disordered" evidence="1">
    <location>
        <begin position="29"/>
        <end position="67"/>
    </location>
</feature>
<dbReference type="AlphaFoldDB" id="A0A927F1K8"/>
<dbReference type="Proteomes" id="UP000632289">
    <property type="component" value="Unassembled WGS sequence"/>
</dbReference>
<gene>
    <name evidence="2" type="ORF">IF129_18325</name>
</gene>
<dbReference type="SUPFAM" id="SSF52266">
    <property type="entry name" value="SGNH hydrolase"/>
    <property type="match status" value="1"/>
</dbReference>
<dbReference type="Gene3D" id="3.40.50.1110">
    <property type="entry name" value="SGNH hydrolase"/>
    <property type="match status" value="1"/>
</dbReference>
<keyword evidence="3" id="KW-1185">Reference proteome</keyword>
<organism evidence="2 3">
    <name type="scientific">Streptomyces chumphonensis</name>
    <dbReference type="NCBI Taxonomy" id="1214925"/>
    <lineage>
        <taxon>Bacteria</taxon>
        <taxon>Bacillati</taxon>
        <taxon>Actinomycetota</taxon>
        <taxon>Actinomycetes</taxon>
        <taxon>Kitasatosporales</taxon>
        <taxon>Streptomycetaceae</taxon>
        <taxon>Streptomyces</taxon>
    </lineage>
</organism>
<protein>
    <submittedName>
        <fullName evidence="2">SGNH/GDSL hydrolase family protein</fullName>
    </submittedName>
</protein>
<evidence type="ECO:0000256" key="1">
    <source>
        <dbReference type="SAM" id="MobiDB-lite"/>
    </source>
</evidence>
<reference evidence="2" key="1">
    <citation type="submission" date="2020-09" db="EMBL/GenBank/DDBJ databases">
        <title>Secondary metabolite and genome analysis of marine Streptomyces chumphonensis KK1-2T.</title>
        <authorList>
            <person name="Phongsopitanun W."/>
            <person name="Kanchanasin P."/>
            <person name="Pittayakhajonwut P."/>
            <person name="Suwanborirux K."/>
            <person name="Tanasupawat S."/>
        </authorList>
    </citation>
    <scope>NUCLEOTIDE SEQUENCE</scope>
    <source>
        <strain evidence="2">KK1-2</strain>
    </source>
</reference>
<feature type="compositionally biased region" description="Basic and acidic residues" evidence="1">
    <location>
        <begin position="31"/>
        <end position="52"/>
    </location>
</feature>
<dbReference type="InterPro" id="IPR036514">
    <property type="entry name" value="SGNH_hydro_sf"/>
</dbReference>
<evidence type="ECO:0000313" key="2">
    <source>
        <dbReference type="EMBL" id="MBD3933503.1"/>
    </source>
</evidence>
<proteinExistence type="predicted"/>
<comment type="caution">
    <text evidence="2">The sequence shown here is derived from an EMBL/GenBank/DDBJ whole genome shotgun (WGS) entry which is preliminary data.</text>
</comment>
<name>A0A927F1K8_9ACTN</name>
<evidence type="ECO:0000313" key="3">
    <source>
        <dbReference type="Proteomes" id="UP000632289"/>
    </source>
</evidence>
<keyword evidence="2" id="KW-0378">Hydrolase</keyword>
<dbReference type="GO" id="GO:0016787">
    <property type="term" value="F:hydrolase activity"/>
    <property type="evidence" value="ECO:0007669"/>
    <property type="project" value="UniProtKB-KW"/>
</dbReference>